<protein>
    <submittedName>
        <fullName evidence="6">LysR family transcriptional regulator</fullName>
    </submittedName>
</protein>
<dbReference type="InterPro" id="IPR036390">
    <property type="entry name" value="WH_DNA-bd_sf"/>
</dbReference>
<dbReference type="Gene3D" id="1.10.10.10">
    <property type="entry name" value="Winged helix-like DNA-binding domain superfamily/Winged helix DNA-binding domain"/>
    <property type="match status" value="1"/>
</dbReference>
<dbReference type="PROSITE" id="PS50931">
    <property type="entry name" value="HTH_LYSR"/>
    <property type="match status" value="1"/>
</dbReference>
<organism evidence="6 7">
    <name type="scientific">Cohnella fermenti</name>
    <dbReference type="NCBI Taxonomy" id="2565925"/>
    <lineage>
        <taxon>Bacteria</taxon>
        <taxon>Bacillati</taxon>
        <taxon>Bacillota</taxon>
        <taxon>Bacilli</taxon>
        <taxon>Bacillales</taxon>
        <taxon>Paenibacillaceae</taxon>
        <taxon>Cohnella</taxon>
    </lineage>
</organism>
<dbReference type="RefSeq" id="WP_136371410.1">
    <property type="nucleotide sequence ID" value="NZ_SSOB01000025.1"/>
</dbReference>
<gene>
    <name evidence="6" type="ORF">E6C55_19070</name>
</gene>
<evidence type="ECO:0000259" key="5">
    <source>
        <dbReference type="PROSITE" id="PS50931"/>
    </source>
</evidence>
<feature type="domain" description="HTH lysR-type" evidence="5">
    <location>
        <begin position="1"/>
        <end position="58"/>
    </location>
</feature>
<dbReference type="Proteomes" id="UP000310636">
    <property type="component" value="Unassembled WGS sequence"/>
</dbReference>
<comment type="similarity">
    <text evidence="1">Belongs to the LysR transcriptional regulatory family.</text>
</comment>
<dbReference type="GO" id="GO:0005829">
    <property type="term" value="C:cytosol"/>
    <property type="evidence" value="ECO:0007669"/>
    <property type="project" value="TreeGrafter"/>
</dbReference>
<dbReference type="InterPro" id="IPR050950">
    <property type="entry name" value="HTH-type_LysR_regulators"/>
</dbReference>
<dbReference type="GO" id="GO:0003700">
    <property type="term" value="F:DNA-binding transcription factor activity"/>
    <property type="evidence" value="ECO:0007669"/>
    <property type="project" value="InterPro"/>
</dbReference>
<evidence type="ECO:0000256" key="4">
    <source>
        <dbReference type="ARBA" id="ARBA00023163"/>
    </source>
</evidence>
<sequence>MNIEQLEYIVEIAKTGSLSAAASGLHVTQSALSQAVARLEEELGVKIFHRSHSGTEATEEGRRILGQALEALRAIGEMKLNALHDRNLMQGELDVASFPGVMSLLVRAVSSIKLEYPNLKVSVEESDSMSILEDIRSGRIGLGLIALYAKDVERLDGLAFEPITEGKLVVCANKRSPIAQAASVHPKELLKYDLVLYRDSFLEDFRSDYRATYGDLSVLFSTNNGEAVQAALHENFAITIGHDFSFYGNRSWLGEQYAMVELAPYAQRAMQIGWVKSGAKQVSSLYRLCIARFRHEFDRHRI</sequence>
<dbReference type="OrthoDB" id="9803735at2"/>
<dbReference type="Gene3D" id="3.40.190.10">
    <property type="entry name" value="Periplasmic binding protein-like II"/>
    <property type="match status" value="2"/>
</dbReference>
<evidence type="ECO:0000256" key="2">
    <source>
        <dbReference type="ARBA" id="ARBA00023015"/>
    </source>
</evidence>
<keyword evidence="7" id="KW-1185">Reference proteome</keyword>
<dbReference type="PRINTS" id="PR00039">
    <property type="entry name" value="HTHLYSR"/>
</dbReference>
<keyword evidence="3" id="KW-0238">DNA-binding</keyword>
<reference evidence="6 7" key="1">
    <citation type="submission" date="2019-04" db="EMBL/GenBank/DDBJ databases">
        <title>Cohnella sp. nov. isolated from preserved vegetables.</title>
        <authorList>
            <person name="Lin S.-Y."/>
            <person name="Hung M.-H."/>
            <person name="Young C.-C."/>
        </authorList>
    </citation>
    <scope>NUCLEOTIDE SEQUENCE [LARGE SCALE GENOMIC DNA]</scope>
    <source>
        <strain evidence="6 7">CC-MHH1044</strain>
    </source>
</reference>
<keyword evidence="4" id="KW-0804">Transcription</keyword>
<evidence type="ECO:0000256" key="3">
    <source>
        <dbReference type="ARBA" id="ARBA00023125"/>
    </source>
</evidence>
<dbReference type="Pfam" id="PF03466">
    <property type="entry name" value="LysR_substrate"/>
    <property type="match status" value="1"/>
</dbReference>
<dbReference type="AlphaFoldDB" id="A0A4V3WEH2"/>
<evidence type="ECO:0000313" key="7">
    <source>
        <dbReference type="Proteomes" id="UP000310636"/>
    </source>
</evidence>
<dbReference type="CDD" id="cd05466">
    <property type="entry name" value="PBP2_LTTR_substrate"/>
    <property type="match status" value="1"/>
</dbReference>
<dbReference type="InterPro" id="IPR005119">
    <property type="entry name" value="LysR_subst-bd"/>
</dbReference>
<dbReference type="InterPro" id="IPR000847">
    <property type="entry name" value="LysR_HTH_N"/>
</dbReference>
<dbReference type="GO" id="GO:0003677">
    <property type="term" value="F:DNA binding"/>
    <property type="evidence" value="ECO:0007669"/>
    <property type="project" value="UniProtKB-KW"/>
</dbReference>
<evidence type="ECO:0000313" key="6">
    <source>
        <dbReference type="EMBL" id="THF76378.1"/>
    </source>
</evidence>
<dbReference type="SUPFAM" id="SSF53850">
    <property type="entry name" value="Periplasmic binding protein-like II"/>
    <property type="match status" value="1"/>
</dbReference>
<keyword evidence="2" id="KW-0805">Transcription regulation</keyword>
<dbReference type="SUPFAM" id="SSF46785">
    <property type="entry name" value="Winged helix' DNA-binding domain"/>
    <property type="match status" value="1"/>
</dbReference>
<accession>A0A4V3WEH2</accession>
<dbReference type="EMBL" id="SSOB01000025">
    <property type="protein sequence ID" value="THF76378.1"/>
    <property type="molecule type" value="Genomic_DNA"/>
</dbReference>
<dbReference type="FunFam" id="1.10.10.10:FF:000001">
    <property type="entry name" value="LysR family transcriptional regulator"/>
    <property type="match status" value="1"/>
</dbReference>
<dbReference type="InterPro" id="IPR036388">
    <property type="entry name" value="WH-like_DNA-bd_sf"/>
</dbReference>
<dbReference type="PANTHER" id="PTHR30419:SF28">
    <property type="entry name" value="HTH-TYPE TRANSCRIPTIONAL REGULATOR BSDA"/>
    <property type="match status" value="1"/>
</dbReference>
<dbReference type="Pfam" id="PF00126">
    <property type="entry name" value="HTH_1"/>
    <property type="match status" value="1"/>
</dbReference>
<dbReference type="PANTHER" id="PTHR30419">
    <property type="entry name" value="HTH-TYPE TRANSCRIPTIONAL REGULATOR YBHD"/>
    <property type="match status" value="1"/>
</dbReference>
<comment type="caution">
    <text evidence="6">The sequence shown here is derived from an EMBL/GenBank/DDBJ whole genome shotgun (WGS) entry which is preliminary data.</text>
</comment>
<proteinExistence type="inferred from homology"/>
<evidence type="ECO:0000256" key="1">
    <source>
        <dbReference type="ARBA" id="ARBA00009437"/>
    </source>
</evidence>
<name>A0A4V3WEH2_9BACL</name>